<keyword evidence="2" id="KW-1185">Reference proteome</keyword>
<reference evidence="1 2" key="3">
    <citation type="journal article" date="2022" name="Microbiol. Spectr.">
        <title>Folding features and dynamics of 3D genome architecture in plant fungal pathogens.</title>
        <authorList>
            <person name="Xia C."/>
        </authorList>
    </citation>
    <scope>NUCLEOTIDE SEQUENCE [LARGE SCALE GENOMIC DNA]</scope>
    <source>
        <strain evidence="1 2">93-210</strain>
    </source>
</reference>
<accession>A0ACC0E846</accession>
<evidence type="ECO:0000313" key="2">
    <source>
        <dbReference type="Proteomes" id="UP001060170"/>
    </source>
</evidence>
<dbReference type="Proteomes" id="UP001060170">
    <property type="component" value="Chromosome 9"/>
</dbReference>
<sequence>MWGSASRVTEGGIRGFGGRAEPWSPGISIGVYPTTAEEVHPAQTEDKLEQLLQSLLEVGICELTHARLHQLASSLDKLNS</sequence>
<dbReference type="EMBL" id="CM045873">
    <property type="protein sequence ID" value="KAI7947682.1"/>
    <property type="molecule type" value="Genomic_DNA"/>
</dbReference>
<gene>
    <name evidence="1" type="ORF">MJO28_009590</name>
</gene>
<organism evidence="1 2">
    <name type="scientific">Puccinia striiformis f. sp. tritici</name>
    <dbReference type="NCBI Taxonomy" id="168172"/>
    <lineage>
        <taxon>Eukaryota</taxon>
        <taxon>Fungi</taxon>
        <taxon>Dikarya</taxon>
        <taxon>Basidiomycota</taxon>
        <taxon>Pucciniomycotina</taxon>
        <taxon>Pucciniomycetes</taxon>
        <taxon>Pucciniales</taxon>
        <taxon>Pucciniaceae</taxon>
        <taxon>Puccinia</taxon>
    </lineage>
</organism>
<reference evidence="2" key="1">
    <citation type="journal article" date="2018" name="BMC Genomics">
        <title>Genomic insights into host adaptation between the wheat stripe rust pathogen (Puccinia striiformis f. sp. tritici) and the barley stripe rust pathogen (Puccinia striiformis f. sp. hordei).</title>
        <authorList>
            <person name="Xia C."/>
            <person name="Wang M."/>
            <person name="Yin C."/>
            <person name="Cornejo O.E."/>
            <person name="Hulbert S.H."/>
            <person name="Chen X."/>
        </authorList>
    </citation>
    <scope>NUCLEOTIDE SEQUENCE [LARGE SCALE GENOMIC DNA]</scope>
    <source>
        <strain evidence="2">93-210</strain>
    </source>
</reference>
<comment type="caution">
    <text evidence="1">The sequence shown here is derived from an EMBL/GenBank/DDBJ whole genome shotgun (WGS) entry which is preliminary data.</text>
</comment>
<evidence type="ECO:0000313" key="1">
    <source>
        <dbReference type="EMBL" id="KAI7947682.1"/>
    </source>
</evidence>
<reference evidence="2" key="2">
    <citation type="journal article" date="2018" name="Mol. Plant Microbe Interact.">
        <title>Genome sequence resources for the wheat stripe rust pathogen (Puccinia striiformis f. sp. tritici) and the barley stripe rust pathogen (Puccinia striiformis f. sp. hordei).</title>
        <authorList>
            <person name="Xia C."/>
            <person name="Wang M."/>
            <person name="Yin C."/>
            <person name="Cornejo O.E."/>
            <person name="Hulbert S.H."/>
            <person name="Chen X."/>
        </authorList>
    </citation>
    <scope>NUCLEOTIDE SEQUENCE [LARGE SCALE GENOMIC DNA]</scope>
    <source>
        <strain evidence="2">93-210</strain>
    </source>
</reference>
<protein>
    <submittedName>
        <fullName evidence="1">Uncharacterized protein</fullName>
    </submittedName>
</protein>
<proteinExistence type="predicted"/>
<name>A0ACC0E846_9BASI</name>